<proteinExistence type="predicted"/>
<reference evidence="6" key="1">
    <citation type="submission" date="2019-07" db="EMBL/GenBank/DDBJ databases">
        <title>Phylogenomic Reclassification of ATCC Bacillus Strains and Various Taxa within the Genus Bacillus.</title>
        <authorList>
            <person name="Riojas M.A."/>
            <person name="Frank A.M."/>
            <person name="Fenn S.L."/>
            <person name="King S.P."/>
            <person name="Brower S.M."/>
            <person name="Hazbon M.H."/>
        </authorList>
    </citation>
    <scope>NUCLEOTIDE SEQUENCE</scope>
    <source>
        <strain evidence="6">ATCC 35646</strain>
    </source>
</reference>
<dbReference type="Gene3D" id="3.20.20.60">
    <property type="entry name" value="Phosphoenolpyruvate-binding domains"/>
    <property type="match status" value="1"/>
</dbReference>
<feature type="non-terminal residue" evidence="6">
    <location>
        <position position="103"/>
    </location>
</feature>
<accession>A0AB35PPX5</accession>
<name>A0AB35PPX5_BACTU</name>
<gene>
    <name evidence="6" type="ORF">FO599_35025</name>
</gene>
<dbReference type="InterPro" id="IPR040442">
    <property type="entry name" value="Pyrv_kinase-like_dom_sf"/>
</dbReference>
<dbReference type="EMBL" id="VKQN01000138">
    <property type="protein sequence ID" value="MDR4181100.1"/>
    <property type="molecule type" value="Genomic_DNA"/>
</dbReference>
<dbReference type="GO" id="GO:0004451">
    <property type="term" value="F:isocitrate lyase activity"/>
    <property type="evidence" value="ECO:0007669"/>
    <property type="project" value="UniProtKB-EC"/>
</dbReference>
<sequence>AVRNLISARRAADVRGVLTMIVARTEADAEEGITSESEQGEKEGSTGERTPEGWDRTKAGLDQEMARGLAYAPYAELVWCETSEPNLEDAKRFADAIHKEHTG</sequence>
<dbReference type="PANTHER" id="PTHR21631:SF3">
    <property type="entry name" value="BIFUNCTIONAL GLYOXYLATE CYCLE PROTEIN"/>
    <property type="match status" value="1"/>
</dbReference>
<evidence type="ECO:0000313" key="6">
    <source>
        <dbReference type="EMBL" id="MDR4181100.1"/>
    </source>
</evidence>
<dbReference type="SUPFAM" id="SSF51621">
    <property type="entry name" value="Phosphoenolpyruvate/pyruvate domain"/>
    <property type="match status" value="1"/>
</dbReference>
<dbReference type="InterPro" id="IPR015813">
    <property type="entry name" value="Pyrv/PenolPyrv_kinase-like_dom"/>
</dbReference>
<evidence type="ECO:0000256" key="2">
    <source>
        <dbReference type="ARBA" id="ARBA00023531"/>
    </source>
</evidence>
<protein>
    <recommendedName>
        <fullName evidence="3">Isocitrase</fullName>
    </recommendedName>
    <alternativeName>
        <fullName evidence="4">Isocitratase</fullName>
    </alternativeName>
</protein>
<evidence type="ECO:0000256" key="3">
    <source>
        <dbReference type="ARBA" id="ARBA00031022"/>
    </source>
</evidence>
<dbReference type="GO" id="GO:0019752">
    <property type="term" value="P:carboxylic acid metabolic process"/>
    <property type="evidence" value="ECO:0007669"/>
    <property type="project" value="InterPro"/>
</dbReference>
<organism evidence="6 7">
    <name type="scientific">Bacillus thuringiensis</name>
    <dbReference type="NCBI Taxonomy" id="1428"/>
    <lineage>
        <taxon>Bacteria</taxon>
        <taxon>Bacillati</taxon>
        <taxon>Bacillota</taxon>
        <taxon>Bacilli</taxon>
        <taxon>Bacillales</taxon>
        <taxon>Bacillaceae</taxon>
        <taxon>Bacillus</taxon>
        <taxon>Bacillus cereus group</taxon>
    </lineage>
</organism>
<dbReference type="InterPro" id="IPR006254">
    <property type="entry name" value="Isocitrate_lyase"/>
</dbReference>
<evidence type="ECO:0000256" key="5">
    <source>
        <dbReference type="SAM" id="MobiDB-lite"/>
    </source>
</evidence>
<comment type="catalytic activity">
    <reaction evidence="2">
        <text>D-threo-isocitrate = glyoxylate + succinate</text>
        <dbReference type="Rhea" id="RHEA:13245"/>
        <dbReference type="ChEBI" id="CHEBI:15562"/>
        <dbReference type="ChEBI" id="CHEBI:30031"/>
        <dbReference type="ChEBI" id="CHEBI:36655"/>
        <dbReference type="EC" id="4.1.3.1"/>
    </reaction>
</comment>
<feature type="non-terminal residue" evidence="6">
    <location>
        <position position="1"/>
    </location>
</feature>
<dbReference type="PANTHER" id="PTHR21631">
    <property type="entry name" value="ISOCITRATE LYASE/MALATE SYNTHASE"/>
    <property type="match status" value="1"/>
</dbReference>
<dbReference type="Proteomes" id="UP001181533">
    <property type="component" value="Unassembled WGS sequence"/>
</dbReference>
<dbReference type="Pfam" id="PF00463">
    <property type="entry name" value="ICL"/>
    <property type="match status" value="1"/>
</dbReference>
<comment type="caution">
    <text evidence="6">The sequence shown here is derived from an EMBL/GenBank/DDBJ whole genome shotgun (WGS) entry which is preliminary data.</text>
</comment>
<evidence type="ECO:0000256" key="4">
    <source>
        <dbReference type="ARBA" id="ARBA00031921"/>
    </source>
</evidence>
<evidence type="ECO:0000313" key="7">
    <source>
        <dbReference type="Proteomes" id="UP001181533"/>
    </source>
</evidence>
<keyword evidence="1 6" id="KW-0456">Lyase</keyword>
<dbReference type="AlphaFoldDB" id="A0AB35PPX5"/>
<feature type="compositionally biased region" description="Basic and acidic residues" evidence="5">
    <location>
        <begin position="39"/>
        <end position="55"/>
    </location>
</feature>
<evidence type="ECO:0000256" key="1">
    <source>
        <dbReference type="ARBA" id="ARBA00023239"/>
    </source>
</evidence>
<feature type="region of interest" description="Disordered" evidence="5">
    <location>
        <begin position="25"/>
        <end position="55"/>
    </location>
</feature>